<dbReference type="GO" id="GO:0030973">
    <property type="term" value="F:molybdate ion binding"/>
    <property type="evidence" value="ECO:0007669"/>
    <property type="project" value="UniProtKB-ARBA"/>
</dbReference>
<dbReference type="Pfam" id="PF13531">
    <property type="entry name" value="SBP_bac_11"/>
    <property type="match status" value="1"/>
</dbReference>
<evidence type="ECO:0000256" key="6">
    <source>
        <dbReference type="SAM" id="SignalP"/>
    </source>
</evidence>
<dbReference type="GO" id="GO:0046872">
    <property type="term" value="F:metal ion binding"/>
    <property type="evidence" value="ECO:0007669"/>
    <property type="project" value="UniProtKB-KW"/>
</dbReference>
<accession>A0A927MLC1</accession>
<keyword evidence="3 5" id="KW-0479">Metal-binding</keyword>
<feature type="chain" id="PRO_5038394353" evidence="6">
    <location>
        <begin position="22"/>
        <end position="266"/>
    </location>
</feature>
<dbReference type="GO" id="GO:1901359">
    <property type="term" value="F:tungstate binding"/>
    <property type="evidence" value="ECO:0007669"/>
    <property type="project" value="UniProtKB-ARBA"/>
</dbReference>
<dbReference type="AlphaFoldDB" id="A0A927MLC1"/>
<feature type="binding site" evidence="5">
    <location>
        <position position="158"/>
    </location>
    <ligand>
        <name>molybdate</name>
        <dbReference type="ChEBI" id="CHEBI:36264"/>
    </ligand>
</feature>
<keyword evidence="8" id="KW-1185">Reference proteome</keyword>
<gene>
    <name evidence="7" type="ORF">H4683_003844</name>
</gene>
<evidence type="ECO:0000313" key="8">
    <source>
        <dbReference type="Proteomes" id="UP000658225"/>
    </source>
</evidence>
<dbReference type="InterPro" id="IPR041879">
    <property type="entry name" value="YvgL-like_PBP2"/>
</dbReference>
<dbReference type="PANTHER" id="PTHR30632:SF0">
    <property type="entry name" value="SULFATE-BINDING PROTEIN"/>
    <property type="match status" value="1"/>
</dbReference>
<dbReference type="PROSITE" id="PS51257">
    <property type="entry name" value="PROKAR_LIPOPROTEIN"/>
    <property type="match status" value="1"/>
</dbReference>
<sequence>MKKVKFISFLLVLMLIIAGCANEKSSTAQPKTTKVQGEKVEMTISAAISLTDALEEIKGVYESEHNVKLTYILGGSGKLAQQIQQGAPVDVFFSANQDWMDTLEKEDLIVNETRQDITGNKIVLITGKSSAINYKSIDEIAADDIEQIAIGNPESVPAGQYTEQLLQKLDKWSTLENKIVLAQDVRQVLTYVETGNVDIGFVYESDAITSKEIKVLATADSSLHDPIIYPAAVLKDTKHEQQASEFVKFMTTDKAQAILEKHGFRK</sequence>
<dbReference type="NCBIfam" id="TIGR01256">
    <property type="entry name" value="modA"/>
    <property type="match status" value="1"/>
</dbReference>
<keyword evidence="4 6" id="KW-0732">Signal</keyword>
<dbReference type="CDD" id="cd13537">
    <property type="entry name" value="PBP2_YvgL_like"/>
    <property type="match status" value="1"/>
</dbReference>
<dbReference type="Proteomes" id="UP000658225">
    <property type="component" value="Unassembled WGS sequence"/>
</dbReference>
<dbReference type="InterPro" id="IPR050682">
    <property type="entry name" value="ModA/WtpA"/>
</dbReference>
<protein>
    <submittedName>
        <fullName evidence="7">Molybdate transport system substrate-binding protein</fullName>
    </submittedName>
</protein>
<feature type="binding site" evidence="5">
    <location>
        <position position="76"/>
    </location>
    <ligand>
        <name>molybdate</name>
        <dbReference type="ChEBI" id="CHEBI:36264"/>
    </ligand>
</feature>
<feature type="binding site" evidence="5">
    <location>
        <position position="49"/>
    </location>
    <ligand>
        <name>molybdate</name>
        <dbReference type="ChEBI" id="CHEBI:36264"/>
    </ligand>
</feature>
<evidence type="ECO:0000313" key="7">
    <source>
        <dbReference type="EMBL" id="MBE1556718.1"/>
    </source>
</evidence>
<dbReference type="RefSeq" id="WP_225942222.1">
    <property type="nucleotide sequence ID" value="NZ_JADBEL010000034.1"/>
</dbReference>
<organism evidence="7 8">
    <name type="scientific">Sporosarcina limicola</name>
    <dbReference type="NCBI Taxonomy" id="34101"/>
    <lineage>
        <taxon>Bacteria</taxon>
        <taxon>Bacillati</taxon>
        <taxon>Bacillota</taxon>
        <taxon>Bacilli</taxon>
        <taxon>Bacillales</taxon>
        <taxon>Caryophanaceae</taxon>
        <taxon>Sporosarcina</taxon>
    </lineage>
</organism>
<feature type="binding site" evidence="5">
    <location>
        <position position="203"/>
    </location>
    <ligand>
        <name>molybdate</name>
        <dbReference type="ChEBI" id="CHEBI:36264"/>
    </ligand>
</feature>
<feature type="signal peptide" evidence="6">
    <location>
        <begin position="1"/>
        <end position="21"/>
    </location>
</feature>
<proteinExistence type="inferred from homology"/>
<dbReference type="InterPro" id="IPR005950">
    <property type="entry name" value="ModA"/>
</dbReference>
<comment type="similarity">
    <text evidence="1">Belongs to the bacterial solute-binding protein ModA family.</text>
</comment>
<dbReference type="Gene3D" id="3.40.190.10">
    <property type="entry name" value="Periplasmic binding protein-like II"/>
    <property type="match status" value="2"/>
</dbReference>
<evidence type="ECO:0000256" key="2">
    <source>
        <dbReference type="ARBA" id="ARBA00022505"/>
    </source>
</evidence>
<dbReference type="FunFam" id="3.40.190.10:FF:000035">
    <property type="entry name" value="Molybdate ABC transporter substrate-binding protein"/>
    <property type="match status" value="1"/>
</dbReference>
<dbReference type="GO" id="GO:0015689">
    <property type="term" value="P:molybdate ion transport"/>
    <property type="evidence" value="ECO:0007669"/>
    <property type="project" value="InterPro"/>
</dbReference>
<evidence type="ECO:0000256" key="4">
    <source>
        <dbReference type="ARBA" id="ARBA00022729"/>
    </source>
</evidence>
<dbReference type="SUPFAM" id="SSF53850">
    <property type="entry name" value="Periplasmic binding protein-like II"/>
    <property type="match status" value="1"/>
</dbReference>
<name>A0A927MLC1_9BACL</name>
<evidence type="ECO:0000256" key="1">
    <source>
        <dbReference type="ARBA" id="ARBA00009175"/>
    </source>
</evidence>
<feature type="binding site" evidence="5">
    <location>
        <position position="185"/>
    </location>
    <ligand>
        <name>molybdate</name>
        <dbReference type="ChEBI" id="CHEBI:36264"/>
    </ligand>
</feature>
<dbReference type="PIRSF" id="PIRSF004846">
    <property type="entry name" value="ModA"/>
    <property type="match status" value="1"/>
</dbReference>
<reference evidence="7" key="1">
    <citation type="submission" date="2020-10" db="EMBL/GenBank/DDBJ databases">
        <title>Genomic Encyclopedia of Type Strains, Phase IV (KMG-IV): sequencing the most valuable type-strain genomes for metagenomic binning, comparative biology and taxonomic classification.</title>
        <authorList>
            <person name="Goeker M."/>
        </authorList>
    </citation>
    <scope>NUCLEOTIDE SEQUENCE</scope>
    <source>
        <strain evidence="7">DSM 13886</strain>
    </source>
</reference>
<keyword evidence="2 5" id="KW-0500">Molybdenum</keyword>
<dbReference type="EMBL" id="JADBEL010000034">
    <property type="protein sequence ID" value="MBE1556718.1"/>
    <property type="molecule type" value="Genomic_DNA"/>
</dbReference>
<comment type="caution">
    <text evidence="7">The sequence shown here is derived from an EMBL/GenBank/DDBJ whole genome shotgun (WGS) entry which is preliminary data.</text>
</comment>
<evidence type="ECO:0000256" key="3">
    <source>
        <dbReference type="ARBA" id="ARBA00022723"/>
    </source>
</evidence>
<evidence type="ECO:0000256" key="5">
    <source>
        <dbReference type="PIRSR" id="PIRSR004846-1"/>
    </source>
</evidence>
<dbReference type="PANTHER" id="PTHR30632">
    <property type="entry name" value="MOLYBDATE-BINDING PERIPLASMIC PROTEIN"/>
    <property type="match status" value="1"/>
</dbReference>